<reference evidence="2 3" key="1">
    <citation type="journal article" date="2011" name="Cell">
        <title>Insight into structure and assembly of the nuclear pore complex by utilizing the genome of a eukaryotic thermophile.</title>
        <authorList>
            <person name="Amlacher S."/>
            <person name="Sarges P."/>
            <person name="Flemming D."/>
            <person name="van Noort V."/>
            <person name="Kunze R."/>
            <person name="Devos D.P."/>
            <person name="Arumugam M."/>
            <person name="Bork P."/>
            <person name="Hurt E."/>
        </authorList>
    </citation>
    <scope>NUCLEOTIDE SEQUENCE [LARGE SCALE GENOMIC DNA]</scope>
    <source>
        <strain evidence="3">DSM 1495 / CBS 144.50 / IMI 039719</strain>
    </source>
</reference>
<evidence type="ECO:0000313" key="3">
    <source>
        <dbReference type="Proteomes" id="UP000008066"/>
    </source>
</evidence>
<feature type="region of interest" description="Disordered" evidence="1">
    <location>
        <begin position="13"/>
        <end position="107"/>
    </location>
</feature>
<proteinExistence type="predicted"/>
<dbReference type="AlphaFoldDB" id="G0SI14"/>
<feature type="compositionally biased region" description="Acidic residues" evidence="1">
    <location>
        <begin position="34"/>
        <end position="55"/>
    </location>
</feature>
<evidence type="ECO:0000313" key="2">
    <source>
        <dbReference type="EMBL" id="EGS17084.1"/>
    </source>
</evidence>
<protein>
    <submittedName>
        <fullName evidence="2">Uncharacterized protein</fullName>
    </submittedName>
</protein>
<dbReference type="EMBL" id="GL988048">
    <property type="protein sequence ID" value="EGS17084.1"/>
    <property type="molecule type" value="Genomic_DNA"/>
</dbReference>
<keyword evidence="3" id="KW-1185">Reference proteome</keyword>
<dbReference type="GeneID" id="18261451"/>
<evidence type="ECO:0000256" key="1">
    <source>
        <dbReference type="SAM" id="MobiDB-lite"/>
    </source>
</evidence>
<name>G0SI14_CHATD</name>
<sequence>MYRSMIPAMPVPNLTSSVLTWNPPIPQLAPIPSDSDDEPEDHPDDDDPEELDEESSFGGHNPVATQRSSYPHFPTPPCMSHRPSTFSTPLPVTLTQPLTDSPRSSLRCNATHPKLASLTALPQNAILSSLNCGNPKATTSVAVSDKAQQKLKSKCVSPLAAPTNATTELSVK</sequence>
<dbReference type="RefSeq" id="XP_006697666.1">
    <property type="nucleotide sequence ID" value="XM_006697603.1"/>
</dbReference>
<dbReference type="KEGG" id="cthr:CTHT_0074130"/>
<dbReference type="Proteomes" id="UP000008066">
    <property type="component" value="Unassembled WGS sequence"/>
</dbReference>
<accession>G0SI14</accession>
<dbReference type="HOGENOM" id="CLU_1555063_0_0_1"/>
<organism evidence="3">
    <name type="scientific">Chaetomium thermophilum (strain DSM 1495 / CBS 144.50 / IMI 039719)</name>
    <name type="common">Thermochaetoides thermophila</name>
    <dbReference type="NCBI Taxonomy" id="759272"/>
    <lineage>
        <taxon>Eukaryota</taxon>
        <taxon>Fungi</taxon>
        <taxon>Dikarya</taxon>
        <taxon>Ascomycota</taxon>
        <taxon>Pezizomycotina</taxon>
        <taxon>Sordariomycetes</taxon>
        <taxon>Sordariomycetidae</taxon>
        <taxon>Sordariales</taxon>
        <taxon>Chaetomiaceae</taxon>
        <taxon>Thermochaetoides</taxon>
    </lineage>
</organism>
<feature type="compositionally biased region" description="Low complexity" evidence="1">
    <location>
        <begin position="88"/>
        <end position="99"/>
    </location>
</feature>
<gene>
    <name evidence="2" type="ORF">CTHT_0074130</name>
</gene>